<evidence type="ECO:0000313" key="2">
    <source>
        <dbReference type="Proteomes" id="UP000249419"/>
    </source>
</evidence>
<dbReference type="RefSeq" id="WP_258400286.1">
    <property type="nucleotide sequence ID" value="NZ_PYAG01000003.1"/>
</dbReference>
<dbReference type="SUPFAM" id="SSF52540">
    <property type="entry name" value="P-loop containing nucleoside triphosphate hydrolases"/>
    <property type="match status" value="1"/>
</dbReference>
<sequence>MRQPAAPPMLLLAGTSEAGKSSAGEYLAALGSRRVKIRTVLVQLTSGRQAYHEGVETREGFGYDEFVSKLLALTDRGEAPLAVESFIDAALAMTVKRTWPAPCSIIFITAPELVRVRRLAQARGLTADEARRIIRRKDERKRVHEQLPAWRAIADHWVDNTANIITFRARLRDAFQTMQTSSGGIQP</sequence>
<name>A0A328P0Y7_9ACTN</name>
<dbReference type="Gene3D" id="3.40.50.300">
    <property type="entry name" value="P-loop containing nucleotide triphosphate hydrolases"/>
    <property type="match status" value="1"/>
</dbReference>
<organism evidence="1 2">
    <name type="scientific">Micromonospora saelicesensis</name>
    <dbReference type="NCBI Taxonomy" id="285676"/>
    <lineage>
        <taxon>Bacteria</taxon>
        <taxon>Bacillati</taxon>
        <taxon>Actinomycetota</taxon>
        <taxon>Actinomycetes</taxon>
        <taxon>Micromonosporales</taxon>
        <taxon>Micromonosporaceae</taxon>
        <taxon>Micromonospora</taxon>
    </lineage>
</organism>
<dbReference type="Proteomes" id="UP000249419">
    <property type="component" value="Unassembled WGS sequence"/>
</dbReference>
<dbReference type="InterPro" id="IPR027417">
    <property type="entry name" value="P-loop_NTPase"/>
</dbReference>
<evidence type="ECO:0000313" key="1">
    <source>
        <dbReference type="EMBL" id="RAO38333.1"/>
    </source>
</evidence>
<gene>
    <name evidence="1" type="ORF">PSN13_00798</name>
</gene>
<accession>A0A328P0Y7</accession>
<evidence type="ECO:0008006" key="3">
    <source>
        <dbReference type="Google" id="ProtNLM"/>
    </source>
</evidence>
<reference evidence="1 2" key="1">
    <citation type="submission" date="2018-03" db="EMBL/GenBank/DDBJ databases">
        <title>Defining the species Micromonospora saelicesensis and Micromonospora noduli under the framework of genomics.</title>
        <authorList>
            <person name="Riesco R."/>
            <person name="Trujillo M.E."/>
        </authorList>
    </citation>
    <scope>NUCLEOTIDE SEQUENCE [LARGE SCALE GENOMIC DNA]</scope>
    <source>
        <strain evidence="1 2">PSN13</strain>
    </source>
</reference>
<dbReference type="AlphaFoldDB" id="A0A328P0Y7"/>
<protein>
    <recommendedName>
        <fullName evidence="3">Dephospho-CoA kinase</fullName>
    </recommendedName>
</protein>
<dbReference type="EMBL" id="PYAG01000003">
    <property type="protein sequence ID" value="RAO38333.1"/>
    <property type="molecule type" value="Genomic_DNA"/>
</dbReference>
<comment type="caution">
    <text evidence="1">The sequence shown here is derived from an EMBL/GenBank/DDBJ whole genome shotgun (WGS) entry which is preliminary data.</text>
</comment>
<proteinExistence type="predicted"/>